<feature type="transmembrane region" description="Helical" evidence="6">
    <location>
        <begin position="46"/>
        <end position="68"/>
    </location>
</feature>
<feature type="transmembrane region" description="Helical" evidence="6">
    <location>
        <begin position="169"/>
        <end position="189"/>
    </location>
</feature>
<feature type="transmembrane region" description="Helical" evidence="6">
    <location>
        <begin position="334"/>
        <end position="353"/>
    </location>
</feature>
<proteinExistence type="predicted"/>
<feature type="transmembrane region" description="Helical" evidence="6">
    <location>
        <begin position="359"/>
        <end position="382"/>
    </location>
</feature>
<name>A0A929B9K9_9PSEU</name>
<evidence type="ECO:0000256" key="1">
    <source>
        <dbReference type="ARBA" id="ARBA00004651"/>
    </source>
</evidence>
<evidence type="ECO:0000256" key="6">
    <source>
        <dbReference type="SAM" id="Phobius"/>
    </source>
</evidence>
<comment type="caution">
    <text evidence="7">The sequence shown here is derived from an EMBL/GenBank/DDBJ whole genome shotgun (WGS) entry which is preliminary data.</text>
</comment>
<feature type="transmembrane region" description="Helical" evidence="6">
    <location>
        <begin position="288"/>
        <end position="313"/>
    </location>
</feature>
<dbReference type="Proteomes" id="UP000598360">
    <property type="component" value="Unassembled WGS sequence"/>
</dbReference>
<dbReference type="Gene3D" id="1.20.1740.10">
    <property type="entry name" value="Amino acid/polyamine transporter I"/>
    <property type="match status" value="1"/>
</dbReference>
<dbReference type="PANTHER" id="PTHR42770">
    <property type="entry name" value="AMINO ACID TRANSPORTER-RELATED"/>
    <property type="match status" value="1"/>
</dbReference>
<dbReference type="InterPro" id="IPR002293">
    <property type="entry name" value="AA/rel_permease1"/>
</dbReference>
<reference evidence="7" key="1">
    <citation type="submission" date="2020-10" db="EMBL/GenBank/DDBJ databases">
        <title>Diversity and distribution of actinomycetes associated with coral in the coast of Hainan.</title>
        <authorList>
            <person name="Li F."/>
        </authorList>
    </citation>
    <scope>NUCLEOTIDE SEQUENCE</scope>
    <source>
        <strain evidence="7">HNM0983</strain>
    </source>
</reference>
<keyword evidence="5 6" id="KW-0472">Membrane</keyword>
<dbReference type="PIRSF" id="PIRSF006060">
    <property type="entry name" value="AA_transporter"/>
    <property type="match status" value="1"/>
</dbReference>
<feature type="transmembrane region" description="Helical" evidence="6">
    <location>
        <begin position="89"/>
        <end position="119"/>
    </location>
</feature>
<organism evidence="7 8">
    <name type="scientific">Saccharopolyspora montiporae</name>
    <dbReference type="NCBI Taxonomy" id="2781240"/>
    <lineage>
        <taxon>Bacteria</taxon>
        <taxon>Bacillati</taxon>
        <taxon>Actinomycetota</taxon>
        <taxon>Actinomycetes</taxon>
        <taxon>Pseudonocardiales</taxon>
        <taxon>Pseudonocardiaceae</taxon>
        <taxon>Saccharopolyspora</taxon>
    </lineage>
</organism>
<gene>
    <name evidence="7" type="ORF">IQ251_15130</name>
</gene>
<feature type="transmembrane region" description="Helical" evidence="6">
    <location>
        <begin position="237"/>
        <end position="260"/>
    </location>
</feature>
<dbReference type="InterPro" id="IPR050367">
    <property type="entry name" value="APC_superfamily"/>
</dbReference>
<feature type="transmembrane region" description="Helical" evidence="6">
    <location>
        <begin position="430"/>
        <end position="447"/>
    </location>
</feature>
<comment type="subcellular location">
    <subcellularLocation>
        <location evidence="1">Cell membrane</location>
        <topology evidence="1">Multi-pass membrane protein</topology>
    </subcellularLocation>
</comment>
<dbReference type="GO" id="GO:0022857">
    <property type="term" value="F:transmembrane transporter activity"/>
    <property type="evidence" value="ECO:0007669"/>
    <property type="project" value="InterPro"/>
</dbReference>
<evidence type="ECO:0000313" key="7">
    <source>
        <dbReference type="EMBL" id="MBE9375784.1"/>
    </source>
</evidence>
<evidence type="ECO:0000256" key="5">
    <source>
        <dbReference type="ARBA" id="ARBA00023136"/>
    </source>
</evidence>
<evidence type="ECO:0000313" key="8">
    <source>
        <dbReference type="Proteomes" id="UP000598360"/>
    </source>
</evidence>
<dbReference type="EMBL" id="JADEYC010000025">
    <property type="protein sequence ID" value="MBE9375784.1"/>
    <property type="molecule type" value="Genomic_DNA"/>
</dbReference>
<feature type="transmembrane region" description="Helical" evidence="6">
    <location>
        <begin position="139"/>
        <end position="157"/>
    </location>
</feature>
<keyword evidence="3 6" id="KW-0812">Transmembrane</keyword>
<dbReference type="PANTHER" id="PTHR42770:SF7">
    <property type="entry name" value="MEMBRANE PROTEIN"/>
    <property type="match status" value="1"/>
</dbReference>
<keyword evidence="2" id="KW-1003">Cell membrane</keyword>
<accession>A0A929B9K9</accession>
<dbReference type="GO" id="GO:0005886">
    <property type="term" value="C:plasma membrane"/>
    <property type="evidence" value="ECO:0007669"/>
    <property type="project" value="UniProtKB-SubCell"/>
</dbReference>
<protein>
    <submittedName>
        <fullName evidence="7">APC family permease</fullName>
    </submittedName>
</protein>
<dbReference type="RefSeq" id="WP_193929233.1">
    <property type="nucleotide sequence ID" value="NZ_JADEYC010000025.1"/>
</dbReference>
<dbReference type="AlphaFoldDB" id="A0A929B9K9"/>
<evidence type="ECO:0000256" key="2">
    <source>
        <dbReference type="ARBA" id="ARBA00022475"/>
    </source>
</evidence>
<keyword evidence="4 6" id="KW-1133">Transmembrane helix</keyword>
<feature type="transmembrane region" description="Helical" evidence="6">
    <location>
        <begin position="403"/>
        <end position="424"/>
    </location>
</feature>
<keyword evidence="8" id="KW-1185">Reference proteome</keyword>
<evidence type="ECO:0000256" key="3">
    <source>
        <dbReference type="ARBA" id="ARBA00022692"/>
    </source>
</evidence>
<sequence>MSDNGSFVRVLGRKDVLAVGFGSMIGFGWVVLAGEFIAQAGTAGSALAFAIGGAIVCLVGLTYAELVSAMPKAGGEHNYALRALGARPAFVTSWAVVIGYVSVVAFEAVALPETIAYLLPDMPGPTLWTIAGSPVHSSWVLIGVLGAAIMTLVNYIGIRPASVFQSIGVMFLLAVGATMLFGLFIGGSPVNAEPLFTGGTPGVLAVVVVTPFLFLGFDVIPQSAEEAAFSRRRIGHVLVFSVVLATAWYVLVQLTVGFALPSHESAGAELATADAMTALWGTPVMGQVLVLGGIAGILTSWNGLLIGASRLIYAMASSGMLPAWFGRLHPKYRTPGNAVLFIGGISCISPFFGDQMLTWLSNAGSTNIVLGYLLVGVSFLVLRKREPQLERPYRVGPARTVGVLAVVLSGGLIVLCLPGMPAALAWPQEWLLVGALWILGLVFVLRVPRVRAGPEAEHHLLQASGRIG</sequence>
<feature type="transmembrane region" description="Helical" evidence="6">
    <location>
        <begin position="16"/>
        <end position="40"/>
    </location>
</feature>
<feature type="transmembrane region" description="Helical" evidence="6">
    <location>
        <begin position="195"/>
        <end position="217"/>
    </location>
</feature>
<dbReference type="Pfam" id="PF13520">
    <property type="entry name" value="AA_permease_2"/>
    <property type="match status" value="1"/>
</dbReference>
<evidence type="ECO:0000256" key="4">
    <source>
        <dbReference type="ARBA" id="ARBA00022989"/>
    </source>
</evidence>